<feature type="compositionally biased region" description="Polar residues" evidence="1">
    <location>
        <begin position="49"/>
        <end position="61"/>
    </location>
</feature>
<evidence type="ECO:0000313" key="3">
    <source>
        <dbReference type="Proteomes" id="UP000340077"/>
    </source>
</evidence>
<gene>
    <name evidence="2" type="ORF">MS5N3_14370</name>
</gene>
<proteinExistence type="predicted"/>
<protein>
    <submittedName>
        <fullName evidence="2">Uncharacterized protein</fullName>
    </submittedName>
</protein>
<dbReference type="EMBL" id="BGZH01000001">
    <property type="protein sequence ID" value="GBO83986.1"/>
    <property type="molecule type" value="Genomic_DNA"/>
</dbReference>
<evidence type="ECO:0000313" key="2">
    <source>
        <dbReference type="EMBL" id="GBO83986.1"/>
    </source>
</evidence>
<comment type="caution">
    <text evidence="2">The sequence shown here is derived from an EMBL/GenBank/DDBJ whole genome shotgun (WGS) entry which is preliminary data.</text>
</comment>
<organism evidence="2 3">
    <name type="scientific">Marinobacter salsuginis</name>
    <dbReference type="NCBI Taxonomy" id="418719"/>
    <lineage>
        <taxon>Bacteria</taxon>
        <taxon>Pseudomonadati</taxon>
        <taxon>Pseudomonadota</taxon>
        <taxon>Gammaproteobacteria</taxon>
        <taxon>Pseudomonadales</taxon>
        <taxon>Marinobacteraceae</taxon>
        <taxon>Marinobacter</taxon>
    </lineage>
</organism>
<dbReference type="Proteomes" id="UP000340077">
    <property type="component" value="Unassembled WGS sequence"/>
</dbReference>
<feature type="compositionally biased region" description="Basic and acidic residues" evidence="1">
    <location>
        <begin position="36"/>
        <end position="46"/>
    </location>
</feature>
<sequence length="61" mass="6839">MSAAMDGRRQAHMDVLVAVSGKPFLPSPKLQTKQARNLEEANEKFSPKHPQQPNPNSRRSQ</sequence>
<keyword evidence="3" id="KW-1185">Reference proteome</keyword>
<name>A0A5M3PML9_9GAMM</name>
<feature type="region of interest" description="Disordered" evidence="1">
    <location>
        <begin position="20"/>
        <end position="61"/>
    </location>
</feature>
<dbReference type="AlphaFoldDB" id="A0A5M3PML9"/>
<reference evidence="2 3" key="1">
    <citation type="journal article" date="2019" name="J. Gen. Appl. Microbiol.">
        <title>Aerobic degradation of cis-dichloroethene by the marine bacterium Marinobacter salsuginis strain 5N-3.</title>
        <authorList>
            <person name="Inoue Y."/>
            <person name="Fukunaga Y."/>
            <person name="Katsumata H."/>
            <person name="Ohji S."/>
            <person name="Hosoyama A."/>
            <person name="Mori K."/>
            <person name="Ando K."/>
        </authorList>
    </citation>
    <scope>NUCLEOTIDE SEQUENCE [LARGE SCALE GENOMIC DNA]</scope>
    <source>
        <strain evidence="2 3">5N-3</strain>
    </source>
</reference>
<evidence type="ECO:0000256" key="1">
    <source>
        <dbReference type="SAM" id="MobiDB-lite"/>
    </source>
</evidence>
<accession>A0A5M3PML9</accession>